<sequence length="253" mass="27692">MIKETVDILQEGYNENKLPELHGSPAVSANFFNVWRVDGLPTALLYLYAEQTHIGDRRVSPLAKTAVVLAGSTLLAAGLKRPEPTHSASPLSKAGEVLFEGVSAALCMSCRKPEVQSPQTESVKQKGTNSDTPPTQVTKDSPKHKTKRGQKFNYRQNNPDAFIDNQGNTVDTNSTVHAQAEAGLELDVSHGGDMNYIAGYLSGGENVSSQTIREAIKKATTGWNPREREAMVEKIKDQIQRNNEELKRGGHIR</sequence>
<evidence type="ECO:0000256" key="1">
    <source>
        <dbReference type="SAM" id="MobiDB-lite"/>
    </source>
</evidence>
<feature type="compositionally biased region" description="Polar residues" evidence="1">
    <location>
        <begin position="116"/>
        <end position="139"/>
    </location>
</feature>
<feature type="region of interest" description="Disordered" evidence="1">
    <location>
        <begin position="115"/>
        <end position="161"/>
    </location>
</feature>
<dbReference type="STRING" id="1798382.A3D77_05910"/>
<protein>
    <submittedName>
        <fullName evidence="2">Uncharacterized protein</fullName>
    </submittedName>
</protein>
<accession>A0A1F5ZSV5</accession>
<dbReference type="EMBL" id="MFJL01000023">
    <property type="protein sequence ID" value="OGG15550.1"/>
    <property type="molecule type" value="Genomic_DNA"/>
</dbReference>
<dbReference type="AlphaFoldDB" id="A0A1F5ZSV5"/>
<comment type="caution">
    <text evidence="2">The sequence shown here is derived from an EMBL/GenBank/DDBJ whole genome shotgun (WGS) entry which is preliminary data.</text>
</comment>
<reference evidence="2 3" key="1">
    <citation type="journal article" date="2016" name="Nat. Commun.">
        <title>Thousands of microbial genomes shed light on interconnected biogeochemical processes in an aquifer system.</title>
        <authorList>
            <person name="Anantharaman K."/>
            <person name="Brown C.T."/>
            <person name="Hug L.A."/>
            <person name="Sharon I."/>
            <person name="Castelle C.J."/>
            <person name="Probst A.J."/>
            <person name="Thomas B.C."/>
            <person name="Singh A."/>
            <person name="Wilkins M.J."/>
            <person name="Karaoz U."/>
            <person name="Brodie E.L."/>
            <person name="Williams K.H."/>
            <person name="Hubbard S.S."/>
            <person name="Banfield J.F."/>
        </authorList>
    </citation>
    <scope>NUCLEOTIDE SEQUENCE [LARGE SCALE GENOMIC DNA]</scope>
</reference>
<name>A0A1F5ZSV5_9BACT</name>
<evidence type="ECO:0000313" key="2">
    <source>
        <dbReference type="EMBL" id="OGG15550.1"/>
    </source>
</evidence>
<gene>
    <name evidence="2" type="ORF">A3D77_05910</name>
</gene>
<evidence type="ECO:0000313" key="3">
    <source>
        <dbReference type="Proteomes" id="UP000176923"/>
    </source>
</evidence>
<dbReference type="Proteomes" id="UP000176923">
    <property type="component" value="Unassembled WGS sequence"/>
</dbReference>
<organism evidence="2 3">
    <name type="scientific">Candidatus Gottesmanbacteria bacterium RIFCSPHIGHO2_02_FULL_39_11</name>
    <dbReference type="NCBI Taxonomy" id="1798382"/>
    <lineage>
        <taxon>Bacteria</taxon>
        <taxon>Candidatus Gottesmaniibacteriota</taxon>
    </lineage>
</organism>
<proteinExistence type="predicted"/>